<keyword evidence="3" id="KW-1185">Reference proteome</keyword>
<dbReference type="Proteomes" id="UP000886653">
    <property type="component" value="Unassembled WGS sequence"/>
</dbReference>
<gene>
    <name evidence="2" type="ORF">CROQUDRAFT_238016</name>
</gene>
<reference evidence="2" key="1">
    <citation type="submission" date="2013-11" db="EMBL/GenBank/DDBJ databases">
        <title>Genome sequence of the fusiform rust pathogen reveals effectors for host alternation and coevolution with pine.</title>
        <authorList>
            <consortium name="DOE Joint Genome Institute"/>
            <person name="Smith K."/>
            <person name="Pendleton A."/>
            <person name="Kubisiak T."/>
            <person name="Anderson C."/>
            <person name="Salamov A."/>
            <person name="Aerts A."/>
            <person name="Riley R."/>
            <person name="Clum A."/>
            <person name="Lindquist E."/>
            <person name="Ence D."/>
            <person name="Campbell M."/>
            <person name="Kronenberg Z."/>
            <person name="Feau N."/>
            <person name="Dhillon B."/>
            <person name="Hamelin R."/>
            <person name="Burleigh J."/>
            <person name="Smith J."/>
            <person name="Yandell M."/>
            <person name="Nelson C."/>
            <person name="Grigoriev I."/>
            <person name="Davis J."/>
        </authorList>
    </citation>
    <scope>NUCLEOTIDE SEQUENCE</scope>
    <source>
        <strain evidence="2">G11</strain>
    </source>
</reference>
<evidence type="ECO:0000313" key="3">
    <source>
        <dbReference type="Proteomes" id="UP000886653"/>
    </source>
</evidence>
<organism evidence="2 3">
    <name type="scientific">Cronartium quercuum f. sp. fusiforme G11</name>
    <dbReference type="NCBI Taxonomy" id="708437"/>
    <lineage>
        <taxon>Eukaryota</taxon>
        <taxon>Fungi</taxon>
        <taxon>Dikarya</taxon>
        <taxon>Basidiomycota</taxon>
        <taxon>Pucciniomycotina</taxon>
        <taxon>Pucciniomycetes</taxon>
        <taxon>Pucciniales</taxon>
        <taxon>Coleosporiaceae</taxon>
        <taxon>Cronartium</taxon>
    </lineage>
</organism>
<name>A0A9P6T8B9_9BASI</name>
<sequence>MGCVSRVCLKMIKSTQNISRLTIKLTMLRWNLVCGLMYLAIFVNGSPTQVSTSQDSPTTKTTTDFQAVFASSSESCTKTVEVVRSGSKKGDTTVVYSSVETFHATVQTLQATVEQSDFDSHSAVCTSCHV</sequence>
<keyword evidence="1" id="KW-0472">Membrane</keyword>
<feature type="transmembrane region" description="Helical" evidence="1">
    <location>
        <begin position="21"/>
        <end position="43"/>
    </location>
</feature>
<dbReference type="AlphaFoldDB" id="A0A9P6T8B9"/>
<evidence type="ECO:0000313" key="2">
    <source>
        <dbReference type="EMBL" id="KAG0142389.1"/>
    </source>
</evidence>
<protein>
    <submittedName>
        <fullName evidence="2">Uncharacterized protein</fullName>
    </submittedName>
</protein>
<proteinExistence type="predicted"/>
<accession>A0A9P6T8B9</accession>
<keyword evidence="1" id="KW-1133">Transmembrane helix</keyword>
<keyword evidence="1" id="KW-0812">Transmembrane</keyword>
<dbReference type="EMBL" id="MU167350">
    <property type="protein sequence ID" value="KAG0142389.1"/>
    <property type="molecule type" value="Genomic_DNA"/>
</dbReference>
<evidence type="ECO:0000256" key="1">
    <source>
        <dbReference type="SAM" id="Phobius"/>
    </source>
</evidence>
<comment type="caution">
    <text evidence="2">The sequence shown here is derived from an EMBL/GenBank/DDBJ whole genome shotgun (WGS) entry which is preliminary data.</text>
</comment>